<comment type="catalytic activity">
    <reaction evidence="5">
        <text>(6R)-5,10-methylene-5,6,7,8-tetrahydrofolate + 3-methyl-2-oxobutanoate + H2O = 2-dehydropantoate + (6S)-5,6,7,8-tetrahydrofolate</text>
        <dbReference type="Rhea" id="RHEA:11824"/>
        <dbReference type="ChEBI" id="CHEBI:11561"/>
        <dbReference type="ChEBI" id="CHEBI:11851"/>
        <dbReference type="ChEBI" id="CHEBI:15377"/>
        <dbReference type="ChEBI" id="CHEBI:15636"/>
        <dbReference type="ChEBI" id="CHEBI:57453"/>
        <dbReference type="EC" id="2.1.2.11"/>
    </reaction>
</comment>
<dbReference type="SUPFAM" id="SSF51621">
    <property type="entry name" value="Phosphoenolpyruvate/pyruvate domain"/>
    <property type="match status" value="1"/>
</dbReference>
<dbReference type="InterPro" id="IPR040442">
    <property type="entry name" value="Pyrv_kinase-like_dom_sf"/>
</dbReference>
<dbReference type="EMBL" id="JROU02001555">
    <property type="protein sequence ID" value="OEH76010.1"/>
    <property type="molecule type" value="Genomic_DNA"/>
</dbReference>
<dbReference type="SUPFAM" id="SSF48179">
    <property type="entry name" value="6-phosphogluconate dehydrogenase C-terminal domain-like"/>
    <property type="match status" value="1"/>
</dbReference>
<dbReference type="GO" id="GO:0003864">
    <property type="term" value="F:3-methyl-2-oxobutanoate hydroxymethyltransferase activity"/>
    <property type="evidence" value="ECO:0007669"/>
    <property type="project" value="UniProtKB-EC"/>
</dbReference>
<dbReference type="Proteomes" id="UP000095192">
    <property type="component" value="Unassembled WGS sequence"/>
</dbReference>
<comment type="similarity">
    <text evidence="2">Belongs to the PanB family.</text>
</comment>
<sequence>MSSFYGISGANADDQTWGPGACTSLHQMHGLKPITLSQVLKKKSRHEKIVMCTVGFLLRHSVQAYDLFTSRVADDAMVDILLVGDSLANVVLGESRTAAVDLDTMILFAKLVTKGTRRSLVVFDLPYGTYSTPEQAVAATIKVVQETGIQVVKLEGYLPEVEVSKYAAVCCHLGLLPQTATSFVTAGGTAEDAERLLQQALDLQDAGAAMLVLEMVCTEAAEHISRSLRIPTIGIGAGVGCDGQVLVIHDMLGLCGPGAAQYKFAKSVFLNRYANLYDMAVSALGTFRSEVVQGSFPQQCNSTPMRPGEGEKFADTCAHRTSTSADSSTIAERGGGISSSVTLGSTKQYSAETKSSDVPQETDSSGPYKVCVWGGGRMGQLFAWILAGSPQILATDQHGHAGWQQKQMYGIEVTICTSRKDLVAASNQNGGRLSVIRSHGPPTTSSSPSNDRTHSSTLASIAENPLGAAGNGEQRLIKVISHSTADKLRYTYDLVIIACHSAATQNIAESAFRMARAGGMVASLQNGLKAPRILRALHDRQLQSGGEPPALLFMPTSLAAVEKASASAAALDVACATMENSSSTLGQLQEGRPTELVDISGEVIREANLIGLKAPVNRLLLELIGLLESTQARRLCIS</sequence>
<protein>
    <recommendedName>
        <fullName evidence="3">3-methyl-2-oxobutanoate hydroxymethyltransferase</fullName>
        <ecNumber evidence="3">2.1.2.11</ecNumber>
    </recommendedName>
</protein>
<dbReference type="Pfam" id="PF08546">
    <property type="entry name" value="ApbA_C"/>
    <property type="match status" value="1"/>
</dbReference>
<dbReference type="VEuPathDB" id="ToxoDB:LOC34622586"/>
<reference evidence="9 10" key="1">
    <citation type="journal article" date="2016" name="BMC Genomics">
        <title>Comparative genomics reveals Cyclospora cayetanensis possesses coccidia-like metabolism and invasion components but unique surface antigens.</title>
        <authorList>
            <person name="Liu S."/>
            <person name="Wang L."/>
            <person name="Zheng H."/>
            <person name="Xu Z."/>
            <person name="Roellig D.M."/>
            <person name="Li N."/>
            <person name="Frace M.A."/>
            <person name="Tang K."/>
            <person name="Arrowood M.J."/>
            <person name="Moss D.M."/>
            <person name="Zhang L."/>
            <person name="Feng Y."/>
            <person name="Xiao L."/>
        </authorList>
    </citation>
    <scope>NUCLEOTIDE SEQUENCE [LARGE SCALE GENOMIC DNA]</scope>
    <source>
        <strain evidence="9 10">CHN_HEN01</strain>
    </source>
</reference>
<dbReference type="AlphaFoldDB" id="A0A1D3CXT9"/>
<dbReference type="GO" id="GO:0008168">
    <property type="term" value="F:methyltransferase activity"/>
    <property type="evidence" value="ECO:0007669"/>
    <property type="project" value="UniProtKB-KW"/>
</dbReference>
<dbReference type="InterPro" id="IPR008927">
    <property type="entry name" value="6-PGluconate_DH-like_C_sf"/>
</dbReference>
<evidence type="ECO:0000259" key="7">
    <source>
        <dbReference type="Pfam" id="PF02558"/>
    </source>
</evidence>
<evidence type="ECO:0000313" key="9">
    <source>
        <dbReference type="EMBL" id="OEH76010.1"/>
    </source>
</evidence>
<evidence type="ECO:0000313" key="10">
    <source>
        <dbReference type="Proteomes" id="UP000095192"/>
    </source>
</evidence>
<feature type="domain" description="Ketopantoate reductase C-terminal" evidence="8">
    <location>
        <begin position="562"/>
        <end position="627"/>
    </location>
</feature>
<proteinExistence type="inferred from homology"/>
<keyword evidence="4" id="KW-0808">Transferase</keyword>
<dbReference type="CDD" id="cd06557">
    <property type="entry name" value="KPHMT-like"/>
    <property type="match status" value="1"/>
</dbReference>
<dbReference type="InParanoid" id="A0A1D3CXT9"/>
<comment type="pathway">
    <text evidence="1">Cofactor biosynthesis; (R)-pantothenate biosynthesis; (R)-pantoate from 3-methyl-2-oxobutanoate: step 1/2.</text>
</comment>
<dbReference type="EC" id="2.1.2.11" evidence="3"/>
<evidence type="ECO:0000256" key="6">
    <source>
        <dbReference type="SAM" id="MobiDB-lite"/>
    </source>
</evidence>
<dbReference type="GO" id="GO:0005739">
    <property type="term" value="C:mitochondrion"/>
    <property type="evidence" value="ECO:0007669"/>
    <property type="project" value="TreeGrafter"/>
</dbReference>
<dbReference type="GO" id="GO:0000287">
    <property type="term" value="F:magnesium ion binding"/>
    <property type="evidence" value="ECO:0007669"/>
    <property type="project" value="TreeGrafter"/>
</dbReference>
<feature type="domain" description="Ketopantoate reductase N-terminal" evidence="7">
    <location>
        <begin position="457"/>
        <end position="539"/>
    </location>
</feature>
<dbReference type="VEuPathDB" id="ToxoDB:cyc_06419"/>
<evidence type="ECO:0000256" key="5">
    <source>
        <dbReference type="ARBA" id="ARBA00049172"/>
    </source>
</evidence>
<dbReference type="InterPro" id="IPR013332">
    <property type="entry name" value="KPR_N"/>
</dbReference>
<organism evidence="9 10">
    <name type="scientific">Cyclospora cayetanensis</name>
    <dbReference type="NCBI Taxonomy" id="88456"/>
    <lineage>
        <taxon>Eukaryota</taxon>
        <taxon>Sar</taxon>
        <taxon>Alveolata</taxon>
        <taxon>Apicomplexa</taxon>
        <taxon>Conoidasida</taxon>
        <taxon>Coccidia</taxon>
        <taxon>Eucoccidiorida</taxon>
        <taxon>Eimeriorina</taxon>
        <taxon>Eimeriidae</taxon>
        <taxon>Cyclospora</taxon>
    </lineage>
</organism>
<dbReference type="Gene3D" id="3.40.50.720">
    <property type="entry name" value="NAD(P)-binding Rossmann-like Domain"/>
    <property type="match status" value="1"/>
</dbReference>
<dbReference type="InterPro" id="IPR013752">
    <property type="entry name" value="KPA_reductase"/>
</dbReference>
<dbReference type="InterPro" id="IPR015813">
    <property type="entry name" value="Pyrv/PenolPyrv_kinase-like_dom"/>
</dbReference>
<dbReference type="Pfam" id="PF02548">
    <property type="entry name" value="Pantoate_transf"/>
    <property type="match status" value="1"/>
</dbReference>
<keyword evidence="10" id="KW-1185">Reference proteome</keyword>
<comment type="caution">
    <text evidence="9">The sequence shown here is derived from an EMBL/GenBank/DDBJ whole genome shotgun (WGS) entry which is preliminary data.</text>
</comment>
<evidence type="ECO:0000256" key="3">
    <source>
        <dbReference type="ARBA" id="ARBA00012618"/>
    </source>
</evidence>
<evidence type="ECO:0000259" key="8">
    <source>
        <dbReference type="Pfam" id="PF08546"/>
    </source>
</evidence>
<dbReference type="UniPathway" id="UPA00028">
    <property type="reaction ID" value="UER00003"/>
</dbReference>
<dbReference type="Gene3D" id="1.10.1040.10">
    <property type="entry name" value="N-(1-d-carboxylethyl)-l-norvaline Dehydrogenase, domain 2"/>
    <property type="match status" value="1"/>
</dbReference>
<dbReference type="InterPro" id="IPR013328">
    <property type="entry name" value="6PGD_dom2"/>
</dbReference>
<dbReference type="GO" id="GO:0032259">
    <property type="term" value="P:methylation"/>
    <property type="evidence" value="ECO:0007669"/>
    <property type="project" value="UniProtKB-KW"/>
</dbReference>
<dbReference type="PANTHER" id="PTHR20881">
    <property type="entry name" value="3-METHYL-2-OXOBUTANOATE HYDROXYMETHYLTRANSFERASE"/>
    <property type="match status" value="1"/>
</dbReference>
<dbReference type="Gene3D" id="3.20.20.60">
    <property type="entry name" value="Phosphoenolpyruvate-binding domains"/>
    <property type="match status" value="1"/>
</dbReference>
<name>A0A1D3CXT9_9EIME</name>
<evidence type="ECO:0000256" key="4">
    <source>
        <dbReference type="ARBA" id="ARBA00022679"/>
    </source>
</evidence>
<accession>A0A1D3CXT9</accession>
<evidence type="ECO:0000256" key="2">
    <source>
        <dbReference type="ARBA" id="ARBA00008676"/>
    </source>
</evidence>
<gene>
    <name evidence="9" type="ORF">cyc_06419</name>
</gene>
<dbReference type="GO" id="GO:0015940">
    <property type="term" value="P:pantothenate biosynthetic process"/>
    <property type="evidence" value="ECO:0007669"/>
    <property type="project" value="UniProtKB-UniPathway"/>
</dbReference>
<dbReference type="InterPro" id="IPR003700">
    <property type="entry name" value="Pantoate_hydroxy_MeTrfase"/>
</dbReference>
<feature type="region of interest" description="Disordered" evidence="6">
    <location>
        <begin position="430"/>
        <end position="455"/>
    </location>
</feature>
<dbReference type="Pfam" id="PF02558">
    <property type="entry name" value="ApbA"/>
    <property type="match status" value="1"/>
</dbReference>
<dbReference type="PANTHER" id="PTHR20881:SF0">
    <property type="entry name" value="3-METHYL-2-OXOBUTANOATE HYDROXYMETHYLTRANSFERASE"/>
    <property type="match status" value="1"/>
</dbReference>
<evidence type="ECO:0000256" key="1">
    <source>
        <dbReference type="ARBA" id="ARBA00005033"/>
    </source>
</evidence>